<name>D6YTP3_WADCW</name>
<protein>
    <submittedName>
        <fullName evidence="2">Uncharacterized protein</fullName>
    </submittedName>
</protein>
<feature type="repeat" description="TPR" evidence="1">
    <location>
        <begin position="1068"/>
        <end position="1101"/>
    </location>
</feature>
<evidence type="ECO:0000256" key="1">
    <source>
        <dbReference type="PROSITE-ProRule" id="PRU00339"/>
    </source>
</evidence>
<dbReference type="STRING" id="716544.wcw_0129"/>
<dbReference type="InterPro" id="IPR011990">
    <property type="entry name" value="TPR-like_helical_dom_sf"/>
</dbReference>
<organism evidence="2 3">
    <name type="scientific">Waddlia chondrophila (strain ATCC VR-1470 / WSU 86-1044)</name>
    <dbReference type="NCBI Taxonomy" id="716544"/>
    <lineage>
        <taxon>Bacteria</taxon>
        <taxon>Pseudomonadati</taxon>
        <taxon>Chlamydiota</taxon>
        <taxon>Chlamydiia</taxon>
        <taxon>Parachlamydiales</taxon>
        <taxon>Waddliaceae</taxon>
        <taxon>Waddlia</taxon>
    </lineage>
</organism>
<feature type="repeat" description="TPR" evidence="1">
    <location>
        <begin position="1136"/>
        <end position="1169"/>
    </location>
</feature>
<dbReference type="Gene3D" id="1.25.40.10">
    <property type="entry name" value="Tetratricopeptide repeat domain"/>
    <property type="match status" value="4"/>
</dbReference>
<dbReference type="AlphaFoldDB" id="D6YTP3"/>
<dbReference type="HOGENOM" id="CLU_264912_0_0_0"/>
<dbReference type="SUPFAM" id="SSF48452">
    <property type="entry name" value="TPR-like"/>
    <property type="match status" value="2"/>
</dbReference>
<sequence>MGLYYFSGEPLDEEEPLEHFQNGDYAEALVALEKNKRLYTKADYLLQKSYILRKTGDEQEADLILLKIVQSSAASSSQLSEVYLNLMLSAYLQNNLDLLKKQLMETRRFLGGHCEWVSLFMGVVFYHDGENRKALQAFASSSSRGYQSPWMEQRFSKKIDTIWYAEHLIDCLIKTGSLDEARAMLEKMKPVFFPLQMDEFNGLYGKSYLVEAEAMSYDLAIPHYRMAVGYLSRIQKKEKKVELAESLNKQIRQILAAEDFEYLPFYVQLYEQWGENKEVGELKDLLIATLDQQFMKGDQEEIGHLAETLAYLLKDSRVCEEIGMRFENLLEIAIKREETELLAAYWNMLLAFQPEDERVHGKFSDLAIQKVLQSIFCDDSSLTKTGAFINFYMIAEDKDEDSRQLADHLVRIAERYWEIPQQRGKSIELLKAAKKVAPHDYKGKVQASIEEMFKFRYADALKQDMLPELFDLMNAVETLEIASIDVKNRQGLQQQLEEAEYLYLQGQLNEAQNKAEWVLAIDPESVRARRLVGMVSYYFADYEKASGYLKDIPPVNDEMREAHAVVAILSGNEQKGRQWLEEVAKTRAVQPQIYLRIVYGFLVQDKPTQAIEWLEKVDEKNPEVLPARVFASFQLNSWYETIELFNQMKPPYVNLDGFHGIVVDSYTALGNTQQAEVQLGQLLKKPPQPVDSNFSPYFQAFIRKKLNQWNRFFVAGLYFKIVRNDPENALRYFDKIDNPSLLAQVEKAEVYFQLGRLIEAKDLMLQIDSEAAENQKGIKLRILPLLGMGFERLGYDIESVPFYEEYFKLKPNDADYRYPYIRVLMQLKRYDLALEQIMKLKKIRELVPKEVVAWMQSLLHRGDFEKVDKIANEWLSNRQVPLFPKLQMARMMVVTGNLPLLEYIVKEIPEPSQRSIEDNQELILLWMDMGEFAKALDLAQLLEKKLVQTPGGLLTLAELYMKLAKKDDAFSYAQRALQMDPANVKVLEFLERREQQAGSIAPLVKLLKDRVEQNPGNITLQIEYAKKLIDLAVEIYIAGAIANINDSVDLQQARLILEKLKGKEIELPEVHHLLGKVYYLVDLYDKAREEFDRALFFDPSYIEVLQLLALVYEAEKKMDKAIESVAAASRFAPSDSDVWEQLGNLYVEKQDWKSAVDAYHHSIRFSPFDPDPYLRLAATYLTVSQPVDAVKTLEGLLAFSPQNAAGLSLILKALYHPVYVKKNKDAELLRRIRIDYYDRLRIIDPELAKKSLPEGVSLDP</sequence>
<accession>D6YTP3</accession>
<dbReference type="Pfam" id="PF09295">
    <property type="entry name" value="ChAPs"/>
    <property type="match status" value="1"/>
</dbReference>
<dbReference type="PANTHER" id="PTHR12558:SF13">
    <property type="entry name" value="CELL DIVISION CYCLE PROTEIN 27 HOMOLOG"/>
    <property type="match status" value="1"/>
</dbReference>
<dbReference type="InterPro" id="IPR019734">
    <property type="entry name" value="TPR_rpt"/>
</dbReference>
<evidence type="ECO:0000313" key="2">
    <source>
        <dbReference type="EMBL" id="ADI37504.1"/>
    </source>
</evidence>
<dbReference type="GO" id="GO:0016192">
    <property type="term" value="P:vesicle-mediated transport"/>
    <property type="evidence" value="ECO:0007669"/>
    <property type="project" value="UniProtKB-ARBA"/>
</dbReference>
<dbReference type="PROSITE" id="PS50005">
    <property type="entry name" value="TPR"/>
    <property type="match status" value="3"/>
</dbReference>
<dbReference type="KEGG" id="wch:wcw_0129"/>
<evidence type="ECO:0000313" key="3">
    <source>
        <dbReference type="Proteomes" id="UP000001505"/>
    </source>
</evidence>
<keyword evidence="1" id="KW-0802">TPR repeat</keyword>
<dbReference type="EMBL" id="CP001928">
    <property type="protein sequence ID" value="ADI37504.1"/>
    <property type="molecule type" value="Genomic_DNA"/>
</dbReference>
<dbReference type="eggNOG" id="COG0457">
    <property type="taxonomic scope" value="Bacteria"/>
</dbReference>
<keyword evidence="3" id="KW-1185">Reference proteome</keyword>
<dbReference type="InterPro" id="IPR010764">
    <property type="entry name" value="DUF1347"/>
</dbReference>
<dbReference type="PANTHER" id="PTHR12558">
    <property type="entry name" value="CELL DIVISION CYCLE 16,23,27"/>
    <property type="match status" value="1"/>
</dbReference>
<dbReference type="Proteomes" id="UP000001505">
    <property type="component" value="Chromosome"/>
</dbReference>
<proteinExistence type="predicted"/>
<feature type="repeat" description="TPR" evidence="1">
    <location>
        <begin position="950"/>
        <end position="983"/>
    </location>
</feature>
<gene>
    <name evidence="2" type="ordered locus">wcw_0129</name>
</gene>
<reference evidence="2 3" key="1">
    <citation type="journal article" date="2010" name="PLoS ONE">
        <title>The Waddlia genome: a window into chlamydial biology.</title>
        <authorList>
            <person name="Bertelli C."/>
            <person name="Collyn F."/>
            <person name="Croxatto A."/>
            <person name="Ruckert C."/>
            <person name="Polkinghorne A."/>
            <person name="Kebbi-Beghdadi C."/>
            <person name="Goesmann A."/>
            <person name="Vaughan L."/>
            <person name="Greub G."/>
        </authorList>
    </citation>
    <scope>NUCLEOTIDE SEQUENCE [LARGE SCALE GENOMIC DNA]</scope>
    <source>
        <strain evidence="3">ATCC VR-1470 / WSU 86-1044</strain>
    </source>
</reference>
<dbReference type="GO" id="GO:0032991">
    <property type="term" value="C:protein-containing complex"/>
    <property type="evidence" value="ECO:0007669"/>
    <property type="project" value="UniProtKB-ARBA"/>
</dbReference>
<dbReference type="GO" id="GO:0005737">
    <property type="term" value="C:cytoplasm"/>
    <property type="evidence" value="ECO:0007669"/>
    <property type="project" value="UniProtKB-ARBA"/>
</dbReference>
<dbReference type="SMART" id="SM00028">
    <property type="entry name" value="TPR"/>
    <property type="match status" value="7"/>
</dbReference>
<dbReference type="Pfam" id="PF13181">
    <property type="entry name" value="TPR_8"/>
    <property type="match status" value="1"/>
</dbReference>
<dbReference type="GO" id="GO:0012505">
    <property type="term" value="C:endomembrane system"/>
    <property type="evidence" value="ECO:0007669"/>
    <property type="project" value="UniProtKB-ARBA"/>
</dbReference>
<dbReference type="InterPro" id="IPR015374">
    <property type="entry name" value="ChAPs"/>
</dbReference>
<dbReference type="Pfam" id="PF07079">
    <property type="entry name" value="DUF1347"/>
    <property type="match status" value="1"/>
</dbReference>